<dbReference type="KEGG" id="cmah:C1I91_11745"/>
<evidence type="ECO:0000313" key="1">
    <source>
        <dbReference type="EMBL" id="QAA32258.1"/>
    </source>
</evidence>
<proteinExistence type="predicted"/>
<keyword evidence="1" id="KW-0378">Hydrolase</keyword>
<dbReference type="PANTHER" id="PTHR42967:SF1">
    <property type="entry name" value="MBL FOLD METALLO-HYDROLASE"/>
    <property type="match status" value="1"/>
</dbReference>
<dbReference type="Gene3D" id="3.60.15.10">
    <property type="entry name" value="Ribonuclease Z/Hydroxyacylglutathione hydrolase-like"/>
    <property type="match status" value="1"/>
</dbReference>
<name>A0A3R5QY71_9CLOT</name>
<dbReference type="AlphaFoldDB" id="A0A3R5QY71"/>
<dbReference type="PANTHER" id="PTHR42967">
    <property type="entry name" value="METAL DEPENDENT HYDROLASE"/>
    <property type="match status" value="1"/>
</dbReference>
<reference evidence="1 2" key="1">
    <citation type="submission" date="2018-01" db="EMBL/GenBank/DDBJ databases">
        <title>Genome Sequencing and Assembly of Anaerobacter polyendosporus strain CT4.</title>
        <authorList>
            <person name="Tachaapaikoon C."/>
            <person name="Sutheeworapong S."/>
            <person name="Jenjaroenpun P."/>
            <person name="Wongsurawat T."/>
            <person name="Nookeaw I."/>
            <person name="Cheawchanlertfa P."/>
            <person name="Kosugi A."/>
            <person name="Cheevadhanarak S."/>
            <person name="Ratanakhanokchai K."/>
        </authorList>
    </citation>
    <scope>NUCLEOTIDE SEQUENCE [LARGE SCALE GENOMIC DNA]</scope>
    <source>
        <strain evidence="1 2">CT4</strain>
    </source>
</reference>
<keyword evidence="2" id="KW-1185">Reference proteome</keyword>
<dbReference type="EMBL" id="CP025746">
    <property type="protein sequence ID" value="QAA32258.1"/>
    <property type="molecule type" value="Genomic_DNA"/>
</dbReference>
<dbReference type="RefSeq" id="WP_128213047.1">
    <property type="nucleotide sequence ID" value="NZ_CP025746.1"/>
</dbReference>
<accession>A0A3R5QY71</accession>
<dbReference type="OrthoDB" id="9789133at2"/>
<sequence>MKIKWFGHSCFMITSDNGTRIIIDPYKNMLGYKLPKDIEVEIVVTSHDHGDHNYIEAVEGNFVHINKTGSFLEHGIEIKGVEAFHDKVSGAKKGKNIVYNFAIDGIKLCHCGDLGHTLNADLVKEIGLVDILLVPVGGGFTIDAVDAVEVMNQLNPTVVIPMHYRTKALGPMGLAFAKVDKFIAASGLQAKEYKELELNSTNIIDYSGITLLKYD</sequence>
<gene>
    <name evidence="1" type="ORF">C1I91_11745</name>
</gene>
<dbReference type="SUPFAM" id="SSF56281">
    <property type="entry name" value="Metallo-hydrolase/oxidoreductase"/>
    <property type="match status" value="1"/>
</dbReference>
<organism evidence="1 2">
    <name type="scientific">Clostridium manihotivorum</name>
    <dbReference type="NCBI Taxonomy" id="2320868"/>
    <lineage>
        <taxon>Bacteria</taxon>
        <taxon>Bacillati</taxon>
        <taxon>Bacillota</taxon>
        <taxon>Clostridia</taxon>
        <taxon>Eubacteriales</taxon>
        <taxon>Clostridiaceae</taxon>
        <taxon>Clostridium</taxon>
    </lineage>
</organism>
<dbReference type="GO" id="GO:0016787">
    <property type="term" value="F:hydrolase activity"/>
    <property type="evidence" value="ECO:0007669"/>
    <property type="project" value="UniProtKB-KW"/>
</dbReference>
<evidence type="ECO:0000313" key="2">
    <source>
        <dbReference type="Proteomes" id="UP000286268"/>
    </source>
</evidence>
<dbReference type="Pfam" id="PF13483">
    <property type="entry name" value="Lactamase_B_3"/>
    <property type="match status" value="1"/>
</dbReference>
<protein>
    <submittedName>
        <fullName evidence="1">MBL fold metallo-hydrolase</fullName>
    </submittedName>
</protein>
<dbReference type="Proteomes" id="UP000286268">
    <property type="component" value="Chromosome"/>
</dbReference>
<dbReference type="InterPro" id="IPR036866">
    <property type="entry name" value="RibonucZ/Hydroxyglut_hydro"/>
</dbReference>